<gene>
    <name evidence="6 7" type="primary">argJ</name>
    <name evidence="7" type="ORF">P6P90_05275</name>
</gene>
<comment type="subunit">
    <text evidence="2 6">Heterotetramer of two alpha and two beta chains.</text>
</comment>
<comment type="similarity">
    <text evidence="1 6">Belongs to the ArgJ family.</text>
</comment>
<feature type="site" description="Involved in the stabilization of negative charge on the oxyanion by the formation of the oxyanion hole" evidence="6">
    <location>
        <position position="119"/>
    </location>
</feature>
<dbReference type="Gene3D" id="3.60.70.12">
    <property type="entry name" value="L-amino peptidase D-ALA esterase/amidase"/>
    <property type="match status" value="1"/>
</dbReference>
<evidence type="ECO:0000313" key="8">
    <source>
        <dbReference type="Proteomes" id="UP001218246"/>
    </source>
</evidence>
<feature type="binding site" evidence="6">
    <location>
        <position position="279"/>
    </location>
    <ligand>
        <name>substrate</name>
    </ligand>
</feature>
<comment type="catalytic activity">
    <reaction evidence="6">
        <text>N(2)-acetyl-L-ornithine + L-glutamate = N-acetyl-L-glutamate + L-ornithine</text>
        <dbReference type="Rhea" id="RHEA:15349"/>
        <dbReference type="ChEBI" id="CHEBI:29985"/>
        <dbReference type="ChEBI" id="CHEBI:44337"/>
        <dbReference type="ChEBI" id="CHEBI:46911"/>
        <dbReference type="ChEBI" id="CHEBI:57805"/>
        <dbReference type="EC" id="2.3.1.35"/>
    </reaction>
</comment>
<organism evidence="7 8">
    <name type="scientific">Ectobacillus antri</name>
    <dbReference type="NCBI Taxonomy" id="2486280"/>
    <lineage>
        <taxon>Bacteria</taxon>
        <taxon>Bacillati</taxon>
        <taxon>Bacillota</taxon>
        <taxon>Bacilli</taxon>
        <taxon>Bacillales</taxon>
        <taxon>Bacillaceae</taxon>
        <taxon>Ectobacillus</taxon>
    </lineage>
</organism>
<dbReference type="InterPro" id="IPR042195">
    <property type="entry name" value="ArgJ_beta_C"/>
</dbReference>
<keyword evidence="6" id="KW-0028">Amino-acid biosynthesis</keyword>
<dbReference type="Gene3D" id="3.30.2330.10">
    <property type="entry name" value="arginine biosynthesis bifunctional protein suprefamily"/>
    <property type="match status" value="1"/>
</dbReference>
<sequence length="406" mass="43002">MIGLTVNIVTEGSVITPKGFQATGVHAGIRKVRKDLGLIYCDVPASCAAVYTQSHFQAAPLRVTQQSIAVAHKLQAIVVNSGNANACTGAQGEKDAYEMRSLTAKHCGVAEHLVAVASTGVIGEVLPMEKIRTGIGQLMPTSAVEQADSFYEAILTTDLVTKRACYQTVIDGKTITVGGAAKGSGMIHPNMATMLAFITTDAVIESDVLQRALSSITNCTFNQITVDGETSTNDMVIVMASGLAGNDSLHEAHVDWPHFYEALKEVCESLAKQIAKDGEGATKLIEVNVKGAVSTQDAQIAAKKIVGSALVKTAVYGEDANWGRIIGALGHSEIVLNPANIDIYIGEFCVLKQSEPQVFSEEAAARYLAGDTIVIYVDLHMGAANGTAWGCDLSYDYVKINASYRT</sequence>
<feature type="binding site" evidence="6">
    <location>
        <position position="182"/>
    </location>
    <ligand>
        <name>substrate</name>
    </ligand>
</feature>
<feature type="active site" description="Nucleophile" evidence="6">
    <location>
        <position position="193"/>
    </location>
</feature>
<evidence type="ECO:0000313" key="7">
    <source>
        <dbReference type="EMBL" id="MDG5753408.1"/>
    </source>
</evidence>
<accession>A0ABT6H3P2</accession>
<dbReference type="Proteomes" id="UP001218246">
    <property type="component" value="Unassembled WGS sequence"/>
</dbReference>
<dbReference type="SUPFAM" id="SSF56266">
    <property type="entry name" value="DmpA/ArgJ-like"/>
    <property type="match status" value="1"/>
</dbReference>
<comment type="function">
    <text evidence="6">Catalyzes two activities which are involved in the cyclic version of arginine biosynthesis: the synthesis of N-acetylglutamate from glutamate and acetyl-CoA as the acetyl donor, and of ornithine by transacetylation between N(2)-acetylornithine and glutamate.</text>
</comment>
<comment type="pathway">
    <text evidence="6">Amino-acid biosynthesis; L-arginine biosynthesis; L-ornithine and N-acetyl-L-glutamate from L-glutamate and N(2)-acetyl-L-ornithine (cyclic): step 1/1.</text>
</comment>
<dbReference type="EMBL" id="JARULN010000002">
    <property type="protein sequence ID" value="MDG5753408.1"/>
    <property type="molecule type" value="Genomic_DNA"/>
</dbReference>
<keyword evidence="6" id="KW-0511">Multifunctional enzyme</keyword>
<dbReference type="RefSeq" id="WP_124563489.1">
    <property type="nucleotide sequence ID" value="NZ_JARRRY010000001.1"/>
</dbReference>
<comment type="pathway">
    <text evidence="6">Amino-acid biosynthesis; L-arginine biosynthesis; N(2)-acetyl-L-ornithine from L-glutamate: step 1/4.</text>
</comment>
<comment type="subcellular location">
    <subcellularLocation>
        <location evidence="6">Cytoplasm</location>
    </subcellularLocation>
</comment>
<feature type="binding site" evidence="6">
    <location>
        <position position="406"/>
    </location>
    <ligand>
        <name>substrate</name>
    </ligand>
</feature>
<keyword evidence="4 6" id="KW-0068">Autocatalytic cleavage</keyword>
<feature type="chain" id="PRO_5044901212" description="Arginine biosynthesis bifunctional protein ArgJ alpha chain" evidence="6">
    <location>
        <begin position="1"/>
        <end position="192"/>
    </location>
</feature>
<evidence type="ECO:0000256" key="1">
    <source>
        <dbReference type="ARBA" id="ARBA00006774"/>
    </source>
</evidence>
<dbReference type="Gene3D" id="3.10.20.340">
    <property type="entry name" value="ArgJ beta chain, C-terminal domain"/>
    <property type="match status" value="1"/>
</dbReference>
<evidence type="ECO:0000256" key="4">
    <source>
        <dbReference type="ARBA" id="ARBA00022813"/>
    </source>
</evidence>
<keyword evidence="3 6" id="KW-0808">Transferase</keyword>
<comment type="catalytic activity">
    <reaction evidence="6">
        <text>L-glutamate + acetyl-CoA = N-acetyl-L-glutamate + CoA + H(+)</text>
        <dbReference type="Rhea" id="RHEA:24292"/>
        <dbReference type="ChEBI" id="CHEBI:15378"/>
        <dbReference type="ChEBI" id="CHEBI:29985"/>
        <dbReference type="ChEBI" id="CHEBI:44337"/>
        <dbReference type="ChEBI" id="CHEBI:57287"/>
        <dbReference type="ChEBI" id="CHEBI:57288"/>
        <dbReference type="EC" id="2.3.1.1"/>
    </reaction>
</comment>
<evidence type="ECO:0000256" key="5">
    <source>
        <dbReference type="ARBA" id="ARBA00023315"/>
    </source>
</evidence>
<evidence type="ECO:0000256" key="3">
    <source>
        <dbReference type="ARBA" id="ARBA00022679"/>
    </source>
</evidence>
<evidence type="ECO:0000256" key="6">
    <source>
        <dbReference type="HAMAP-Rule" id="MF_01106"/>
    </source>
</evidence>
<dbReference type="GO" id="GO:0004358">
    <property type="term" value="F:L-glutamate N-acetyltransferase activity, acting on acetyl-L-ornithine as donor"/>
    <property type="evidence" value="ECO:0007669"/>
    <property type="project" value="UniProtKB-EC"/>
</dbReference>
<feature type="site" description="Cleavage; by autolysis" evidence="6">
    <location>
        <begin position="192"/>
        <end position="193"/>
    </location>
</feature>
<dbReference type="EC" id="2.3.1.1" evidence="6"/>
<keyword evidence="8" id="KW-1185">Reference proteome</keyword>
<protein>
    <recommendedName>
        <fullName evidence="6">Arginine biosynthesis bifunctional protein ArgJ</fullName>
    </recommendedName>
    <domain>
        <recommendedName>
            <fullName evidence="6">Glutamate N-acetyltransferase</fullName>
            <ecNumber evidence="6">2.3.1.35</ecNumber>
        </recommendedName>
        <alternativeName>
            <fullName evidence="6">Ornithine acetyltransferase</fullName>
            <shortName evidence="6">OATase</shortName>
        </alternativeName>
        <alternativeName>
            <fullName evidence="6">Ornithine transacetylase</fullName>
        </alternativeName>
    </domain>
    <domain>
        <recommendedName>
            <fullName evidence="6">Amino-acid acetyltransferase</fullName>
            <ecNumber evidence="6">2.3.1.1</ecNumber>
        </recommendedName>
        <alternativeName>
            <fullName evidence="6">N-acetylglutamate synthase</fullName>
            <shortName evidence="6">AGSase</shortName>
        </alternativeName>
    </domain>
    <component>
        <recommendedName>
            <fullName evidence="6">Arginine biosynthesis bifunctional protein ArgJ alpha chain</fullName>
        </recommendedName>
    </component>
    <component>
        <recommendedName>
            <fullName evidence="6">Arginine biosynthesis bifunctional protein ArgJ beta chain</fullName>
        </recommendedName>
    </component>
</protein>
<keyword evidence="6" id="KW-0055">Arginine biosynthesis</keyword>
<comment type="caution">
    <text evidence="7">The sequence shown here is derived from an EMBL/GenBank/DDBJ whole genome shotgun (WGS) entry which is preliminary data.</text>
</comment>
<feature type="binding site" evidence="6">
    <location>
        <position position="156"/>
    </location>
    <ligand>
        <name>substrate</name>
    </ligand>
</feature>
<feature type="chain" id="PRO_5044901210" description="Arginine biosynthesis bifunctional protein ArgJ beta chain" evidence="6">
    <location>
        <begin position="193"/>
        <end position="406"/>
    </location>
</feature>
<dbReference type="Pfam" id="PF01960">
    <property type="entry name" value="ArgJ"/>
    <property type="match status" value="1"/>
</dbReference>
<dbReference type="PANTHER" id="PTHR23100:SF0">
    <property type="entry name" value="ARGININE BIOSYNTHESIS BIFUNCTIONAL PROTEIN ARGJ, MITOCHONDRIAL"/>
    <property type="match status" value="1"/>
</dbReference>
<dbReference type="HAMAP" id="MF_01106">
    <property type="entry name" value="ArgJ"/>
    <property type="match status" value="1"/>
</dbReference>
<evidence type="ECO:0000256" key="2">
    <source>
        <dbReference type="ARBA" id="ARBA00011475"/>
    </source>
</evidence>
<feature type="binding site" evidence="6">
    <location>
        <position position="401"/>
    </location>
    <ligand>
        <name>substrate</name>
    </ligand>
</feature>
<dbReference type="NCBIfam" id="NF003802">
    <property type="entry name" value="PRK05388.1"/>
    <property type="match status" value="1"/>
</dbReference>
<proteinExistence type="inferred from homology"/>
<feature type="binding site" evidence="6">
    <location>
        <position position="193"/>
    </location>
    <ligand>
        <name>substrate</name>
    </ligand>
</feature>
<name>A0ABT6H3P2_9BACI</name>
<keyword evidence="6" id="KW-0963">Cytoplasm</keyword>
<feature type="site" description="Involved in the stabilization of negative charge on the oxyanion by the formation of the oxyanion hole" evidence="6">
    <location>
        <position position="120"/>
    </location>
</feature>
<dbReference type="InterPro" id="IPR002813">
    <property type="entry name" value="Arg_biosynth_ArgJ"/>
</dbReference>
<dbReference type="InterPro" id="IPR016117">
    <property type="entry name" value="ArgJ-like_dom_sf"/>
</dbReference>
<dbReference type="CDD" id="cd02152">
    <property type="entry name" value="OAT"/>
    <property type="match status" value="1"/>
</dbReference>
<keyword evidence="5 6" id="KW-0012">Acyltransferase</keyword>
<dbReference type="EC" id="2.3.1.35" evidence="6"/>
<dbReference type="PANTHER" id="PTHR23100">
    <property type="entry name" value="ARGININE BIOSYNTHESIS BIFUNCTIONAL PROTEIN ARGJ"/>
    <property type="match status" value="1"/>
</dbReference>
<reference evidence="7 8" key="1">
    <citation type="submission" date="2023-04" db="EMBL/GenBank/DDBJ databases">
        <title>Ectobacillus antri isolated from activated sludge.</title>
        <authorList>
            <person name="Yan P."/>
            <person name="Liu X."/>
        </authorList>
    </citation>
    <scope>NUCLEOTIDE SEQUENCE [LARGE SCALE GENOMIC DNA]</scope>
    <source>
        <strain evidence="7 8">C18H</strain>
    </source>
</reference>
<dbReference type="NCBIfam" id="TIGR00120">
    <property type="entry name" value="ArgJ"/>
    <property type="match status" value="1"/>
</dbReference>